<reference evidence="10 11" key="2">
    <citation type="submission" date="2024-05" db="EMBL/GenBank/DDBJ databases">
        <authorList>
            <person name="Chen Y."/>
            <person name="Shah S."/>
            <person name="Dougan E. K."/>
            <person name="Thang M."/>
            <person name="Chan C."/>
        </authorList>
    </citation>
    <scope>NUCLEOTIDE SEQUENCE [LARGE SCALE GENOMIC DNA]</scope>
</reference>
<evidence type="ECO:0000313" key="10">
    <source>
        <dbReference type="EMBL" id="CAL4787680.1"/>
    </source>
</evidence>
<accession>A0A9P1G530</accession>
<dbReference type="InterPro" id="IPR049232">
    <property type="entry name" value="DUF6829"/>
</dbReference>
<evidence type="ECO:0000313" key="9">
    <source>
        <dbReference type="EMBL" id="CAI4000368.1"/>
    </source>
</evidence>
<name>A0A9P1G530_9DINO</name>
<evidence type="ECO:0000256" key="6">
    <source>
        <dbReference type="ARBA" id="ARBA00023136"/>
    </source>
</evidence>
<dbReference type="Gene3D" id="1.10.287.70">
    <property type="match status" value="1"/>
</dbReference>
<dbReference type="Proteomes" id="UP001152797">
    <property type="component" value="Unassembled WGS sequence"/>
</dbReference>
<organism evidence="9">
    <name type="scientific">Cladocopium goreaui</name>
    <dbReference type="NCBI Taxonomy" id="2562237"/>
    <lineage>
        <taxon>Eukaryota</taxon>
        <taxon>Sar</taxon>
        <taxon>Alveolata</taxon>
        <taxon>Dinophyceae</taxon>
        <taxon>Suessiales</taxon>
        <taxon>Symbiodiniaceae</taxon>
        <taxon>Cladocopium</taxon>
    </lineage>
</organism>
<keyword evidence="4 7" id="KW-1133">Transmembrane helix</keyword>
<dbReference type="AlphaFoldDB" id="A0A9P1G530"/>
<keyword evidence="6 7" id="KW-0472">Membrane</keyword>
<dbReference type="SUPFAM" id="SSF51206">
    <property type="entry name" value="cAMP-binding domain-like"/>
    <property type="match status" value="1"/>
</dbReference>
<dbReference type="EMBL" id="CAMXCT010002779">
    <property type="protein sequence ID" value="CAI4000368.1"/>
    <property type="molecule type" value="Genomic_DNA"/>
</dbReference>
<dbReference type="InterPro" id="IPR000595">
    <property type="entry name" value="cNMP-bd_dom"/>
</dbReference>
<dbReference type="EMBL" id="CAMXCT020002779">
    <property type="protein sequence ID" value="CAL1153743.1"/>
    <property type="molecule type" value="Genomic_DNA"/>
</dbReference>
<dbReference type="CDD" id="cd00038">
    <property type="entry name" value="CAP_ED"/>
    <property type="match status" value="1"/>
</dbReference>
<evidence type="ECO:0000256" key="7">
    <source>
        <dbReference type="SAM" id="Phobius"/>
    </source>
</evidence>
<feature type="transmembrane region" description="Helical" evidence="7">
    <location>
        <begin position="197"/>
        <end position="218"/>
    </location>
</feature>
<dbReference type="PANTHER" id="PTHR10217">
    <property type="entry name" value="VOLTAGE AND LIGAND GATED POTASSIUM CHANNEL"/>
    <property type="match status" value="1"/>
</dbReference>
<evidence type="ECO:0000256" key="4">
    <source>
        <dbReference type="ARBA" id="ARBA00022989"/>
    </source>
</evidence>
<dbReference type="InterPro" id="IPR018490">
    <property type="entry name" value="cNMP-bd_dom_sf"/>
</dbReference>
<reference evidence="9" key="1">
    <citation type="submission" date="2022-10" db="EMBL/GenBank/DDBJ databases">
        <authorList>
            <person name="Chen Y."/>
            <person name="Dougan E. K."/>
            <person name="Chan C."/>
            <person name="Rhodes N."/>
            <person name="Thang M."/>
        </authorList>
    </citation>
    <scope>NUCLEOTIDE SEQUENCE</scope>
</reference>
<proteinExistence type="predicted"/>
<comment type="subcellular location">
    <subcellularLocation>
        <location evidence="1">Membrane</location>
        <topology evidence="1">Multi-pass membrane protein</topology>
    </subcellularLocation>
</comment>
<dbReference type="EMBL" id="CAMXCT030002779">
    <property type="protein sequence ID" value="CAL4787680.1"/>
    <property type="molecule type" value="Genomic_DNA"/>
</dbReference>
<keyword evidence="5" id="KW-0406">Ion transport</keyword>
<dbReference type="InterPro" id="IPR005821">
    <property type="entry name" value="Ion_trans_dom"/>
</dbReference>
<keyword evidence="11" id="KW-1185">Reference proteome</keyword>
<evidence type="ECO:0000256" key="1">
    <source>
        <dbReference type="ARBA" id="ARBA00004141"/>
    </source>
</evidence>
<protein>
    <submittedName>
        <fullName evidence="10">Potassium/sodium hyperpolarization-activated cyclic nucleotide-gated channel 4</fullName>
    </submittedName>
</protein>
<dbReference type="OrthoDB" id="421315at2759"/>
<comment type="caution">
    <text evidence="9">The sequence shown here is derived from an EMBL/GenBank/DDBJ whole genome shotgun (WGS) entry which is preliminary data.</text>
</comment>
<dbReference type="PROSITE" id="PS50042">
    <property type="entry name" value="CNMP_BINDING_3"/>
    <property type="match status" value="1"/>
</dbReference>
<evidence type="ECO:0000256" key="5">
    <source>
        <dbReference type="ARBA" id="ARBA00023065"/>
    </source>
</evidence>
<dbReference type="GO" id="GO:0005886">
    <property type="term" value="C:plasma membrane"/>
    <property type="evidence" value="ECO:0007669"/>
    <property type="project" value="TreeGrafter"/>
</dbReference>
<dbReference type="SUPFAM" id="SSF81324">
    <property type="entry name" value="Voltage-gated potassium channels"/>
    <property type="match status" value="1"/>
</dbReference>
<feature type="transmembrane region" description="Helical" evidence="7">
    <location>
        <begin position="304"/>
        <end position="332"/>
    </location>
</feature>
<evidence type="ECO:0000259" key="8">
    <source>
        <dbReference type="PROSITE" id="PS50042"/>
    </source>
</evidence>
<evidence type="ECO:0000313" key="11">
    <source>
        <dbReference type="Proteomes" id="UP001152797"/>
    </source>
</evidence>
<dbReference type="GO" id="GO:0005249">
    <property type="term" value="F:voltage-gated potassium channel activity"/>
    <property type="evidence" value="ECO:0007669"/>
    <property type="project" value="TreeGrafter"/>
</dbReference>
<dbReference type="Pfam" id="PF00027">
    <property type="entry name" value="cNMP_binding"/>
    <property type="match status" value="1"/>
</dbReference>
<dbReference type="GO" id="GO:0042391">
    <property type="term" value="P:regulation of membrane potential"/>
    <property type="evidence" value="ECO:0007669"/>
    <property type="project" value="TreeGrafter"/>
</dbReference>
<evidence type="ECO:0000256" key="2">
    <source>
        <dbReference type="ARBA" id="ARBA00022448"/>
    </source>
</evidence>
<dbReference type="InterPro" id="IPR014710">
    <property type="entry name" value="RmlC-like_jellyroll"/>
</dbReference>
<feature type="domain" description="Cyclic nucleotide-binding" evidence="8">
    <location>
        <begin position="488"/>
        <end position="589"/>
    </location>
</feature>
<dbReference type="Gene3D" id="2.60.120.10">
    <property type="entry name" value="Jelly Rolls"/>
    <property type="match status" value="1"/>
</dbReference>
<dbReference type="Pfam" id="PF00520">
    <property type="entry name" value="Ion_trans"/>
    <property type="match status" value="1"/>
</dbReference>
<feature type="transmembrane region" description="Helical" evidence="7">
    <location>
        <begin position="162"/>
        <end position="185"/>
    </location>
</feature>
<evidence type="ECO:0000256" key="3">
    <source>
        <dbReference type="ARBA" id="ARBA00022692"/>
    </source>
</evidence>
<gene>
    <name evidence="9" type="ORF">C1SCF055_LOCUS26489</name>
</gene>
<keyword evidence="2" id="KW-0813">Transport</keyword>
<dbReference type="PANTHER" id="PTHR10217:SF435">
    <property type="entry name" value="POTASSIUM VOLTAGE-GATED CHANNEL PROTEIN EAG"/>
    <property type="match status" value="1"/>
</dbReference>
<keyword evidence="3 7" id="KW-0812">Transmembrane</keyword>
<dbReference type="InterPro" id="IPR050818">
    <property type="entry name" value="KCNH_animal-type"/>
</dbReference>
<sequence>MESIHAVESLQNEMETCFKRINTKLNQLRLTLPDVPPVQLEVGVQEPPKAGMAPKNAADGIEEEPAALHVHKLLSDSTPKFKSYASFRIMNSNGEDPTVHRLHGRWMQLSTQCSFYTASMGELHRKTYNLPPTVNLASERGFSGLLEASTKRPLHPEGYFRICWDLCSLVLLLIDAIFLPLSIAWDWSWGFSSLSGAILSGSIYVGLVFWTVDIVLNFNTAVYIQGQLVTKRRRILRRYLSTWFALDISIVILDYLNLAQDYESNLSFLRFGRIVRAFRMLRLLKMSKLDEIIQELAASTGRQWIMLVISIFNAAVAAICVAHIITCLWFWIGSTVQAEGRESWIDIALAHDLDGATQYITSLRYVMNAPAPPLIAPDSVRERLVDIMNNVFTLAVIGSAVSKISGTLVELRAMNESRSRQRREIRVYLSNQDASFELVSRIMKFVEYKLDKISPVTFDSSLISMTLQTELYVSQRGQYMELLPICNLTKVLYPETFAYICAKLQKQVFETKEKIFVMGAVATSLYITVTGKFIHVEAEDPKTERLVTGNEWFDELALYGEGVIHHATLSARTFSEVLTLDQEDLIETLRSSPHCASMFCDYAKAFIDNMRKPSTKSRHKQELDEAEHCCRLTKEYQELYPDPKTRLKNIRLFPKDLEEVDETFELMPLDVGAESGTLPRKPVNGGLLEYIKTLSGPGLQMESLQQDLRTHLPEIHIQHGAYTVFEQAGERDRAESSCISLLSMIYNRYDLLVHPQVNEDTRLRSDQWGQLQDLISWAKPSHQQIHAALVLLAIRGLGKSTAVQSQIQSCEGRPEQAVLYLVENARNVVPSVAALSTEALHYVRSVLKVHETFNFAQMLQGENVPASVEQLQEKIRQHGVEVFHCYVMFLLGFMAGLGGGRGSKFLGARNGEVLIASMQVFSNLLSLTPRSVYWGYLRARANSFQANFITGEDLAIVRLACLSRVHDQQEFVALRHAWTSLDRKERGTLVEHLLADGIQQRAVIFTFLPDCIQHSMLNASVGLTRLLQVLVDLLKHLKVAMGNTVLHQIVFIDLSDFSEFITAVQNTFIFQTCISRCKLDVPEPNQRPYVTLEMTSNNWGRINEADTDLMSVDHRVREVLEKQQFLETMLTGSDNSWCI</sequence>
<dbReference type="Pfam" id="PF20717">
    <property type="entry name" value="DUF6829"/>
    <property type="match status" value="1"/>
</dbReference>